<organism evidence="2 3">
    <name type="scientific">Diutina rugosa</name>
    <name type="common">Yeast</name>
    <name type="synonym">Candida rugosa</name>
    <dbReference type="NCBI Taxonomy" id="5481"/>
    <lineage>
        <taxon>Eukaryota</taxon>
        <taxon>Fungi</taxon>
        <taxon>Dikarya</taxon>
        <taxon>Ascomycota</taxon>
        <taxon>Saccharomycotina</taxon>
        <taxon>Pichiomycetes</taxon>
        <taxon>Debaryomycetaceae</taxon>
        <taxon>Diutina</taxon>
    </lineage>
</organism>
<keyword evidence="3" id="KW-1185">Reference proteome</keyword>
<dbReference type="Proteomes" id="UP000449547">
    <property type="component" value="Unassembled WGS sequence"/>
</dbReference>
<feature type="region of interest" description="Disordered" evidence="1">
    <location>
        <begin position="1"/>
        <end position="22"/>
    </location>
</feature>
<proteinExistence type="predicted"/>
<evidence type="ECO:0000256" key="1">
    <source>
        <dbReference type="SAM" id="MobiDB-lite"/>
    </source>
</evidence>
<name>A0A642UL69_DIURU</name>
<evidence type="ECO:0000313" key="3">
    <source>
        <dbReference type="Proteomes" id="UP000449547"/>
    </source>
</evidence>
<evidence type="ECO:0000313" key="2">
    <source>
        <dbReference type="EMBL" id="KAA8897449.1"/>
    </source>
</evidence>
<accession>A0A642UL69</accession>
<dbReference type="OrthoDB" id="4080238at2759"/>
<dbReference type="InterPro" id="IPR036322">
    <property type="entry name" value="WD40_repeat_dom_sf"/>
</dbReference>
<dbReference type="AlphaFoldDB" id="A0A642UL69"/>
<protein>
    <submittedName>
        <fullName evidence="2">Uncharacterized protein</fullName>
    </submittedName>
</protein>
<dbReference type="VEuPathDB" id="FungiDB:DIURU_005228"/>
<dbReference type="SUPFAM" id="SSF50978">
    <property type="entry name" value="WD40 repeat-like"/>
    <property type="match status" value="2"/>
</dbReference>
<dbReference type="EMBL" id="SWFT01000157">
    <property type="protein sequence ID" value="KAA8897449.1"/>
    <property type="molecule type" value="Genomic_DNA"/>
</dbReference>
<dbReference type="RefSeq" id="XP_034009986.1">
    <property type="nucleotide sequence ID" value="XM_034158187.1"/>
</dbReference>
<dbReference type="OMA" id="HEIPICA"/>
<reference evidence="2 3" key="1">
    <citation type="submission" date="2019-07" db="EMBL/GenBank/DDBJ databases">
        <title>Genome assembly of two rare yeast pathogens: Diutina rugosa and Trichomonascus ciferrii.</title>
        <authorList>
            <person name="Mixao V."/>
            <person name="Saus E."/>
            <person name="Hansen A."/>
            <person name="Lass-Flor C."/>
            <person name="Gabaldon T."/>
        </authorList>
    </citation>
    <scope>NUCLEOTIDE SEQUENCE [LARGE SCALE GENOMIC DNA]</scope>
    <source>
        <strain evidence="2 3">CBS 613</strain>
    </source>
</reference>
<dbReference type="Gene3D" id="2.130.10.10">
    <property type="entry name" value="YVTN repeat-like/Quinoprotein amine dehydrogenase"/>
    <property type="match status" value="1"/>
</dbReference>
<dbReference type="GeneID" id="54783879"/>
<comment type="caution">
    <text evidence="2">The sequence shown here is derived from an EMBL/GenBank/DDBJ whole genome shotgun (WGS) entry which is preliminary data.</text>
</comment>
<sequence length="1075" mass="119586">MESESAYPGLFEETPPPPPRHLQQHTLISSPQIVAIFPQFQCVVNKPHRGLVSTTVNDRGFQTLEDADPESQDWFDDDDVDIAFSDGESEDLPEPVAQAVEVIVRAGSLVIDGVEFPTRSMVRSVDVVGSEHEDSLVILQDSGFLLLVRLFLVTPQSSEGSDPIFTPFVVQWWDCGSHMNQVLIHQQRTVLVTASRWFRLHLVENTPNGIMLAKHVNMSIPGMILHVAIADTPELVVVSVVWTDHNRCALYLHHDSHTPTMLPLPRVFTVPVLVATIPGTNQFVFVGPASVQVVTPHRILSGDFNLPTTTAPWQDHEFPTSSYIDGDALYVATDGGSVYQLQVSNETVHFHRKIKIPDAISVFSLRQIKGQRYQFIYGSDTDGNKELELDLADDLADDGYSTAQLRKNWSNWTPIIDVTTIPAYNARGLYCASSQELWALTGTNNRTRLTQFRRGGTLEALVGDESLRKATSVFPVAIGDKTGFVCSLPTSSALVVFDETATSLTVMEEWEYPVVFAAVVYESLIKVSPTSIVWGMTQVSESVMFAEVWGEYLVVVDAKNQLKLLNSALQQMHCIPTNIEVSCLRTLGTRLFVGGFDGQLLMYTDPEVPPSSQMLPPSPYPDHLYELNNLRSVNDVWAWPDAEGPVFVGTKDGYLYTIDGDNIECYRLSDAPLSFCILGNHLIVTGRSIWMVSSSLKPQRMFFGEERVERSVFTCAPLDNKLVVVRDDAVIVANPSFFPETVIRQVVVGERAAKFVYLEHLHLFLILSRSSNPKNRIKAVDRKSLKSAKVEFKRQSKSRSVFREHEIPICAMVWSVNKGTRVSYKVLVGCQVCSEGAFKVIDVVRYRNEGQVLVTVDELKSVTHNEPITSIQQVEDLLLMVSGKSIYSTSYEDGRIHPLELVKMLPSKITSIQQHDHHILVTTEQDSLFQFSYNINGSTISLHTVSKARPPNCFINQAPLGELIVAGDKFHSKLTVFDDNGAGVTRHIQTSCIPRVYTGHFTPCWQQQSQDVVLCVGVSGEISVLHLGEAVAGDPDRQFEGKVSGTGLFALDREEFGWKSNRDMVATSSSEILLA</sequence>
<dbReference type="InterPro" id="IPR015943">
    <property type="entry name" value="WD40/YVTN_repeat-like_dom_sf"/>
</dbReference>
<gene>
    <name evidence="2" type="ORF">DIURU_005228</name>
</gene>